<evidence type="ECO:0000256" key="2">
    <source>
        <dbReference type="ARBA" id="ARBA00009694"/>
    </source>
</evidence>
<dbReference type="AlphaFoldDB" id="A0A9X1FNP9"/>
<keyword evidence="3 6" id="KW-0812">Transmembrane</keyword>
<evidence type="ECO:0000256" key="5">
    <source>
        <dbReference type="ARBA" id="ARBA00023136"/>
    </source>
</evidence>
<organism evidence="7 8">
    <name type="scientific">Halomarinibacterium sedimenti</name>
    <dbReference type="NCBI Taxonomy" id="2857106"/>
    <lineage>
        <taxon>Bacteria</taxon>
        <taxon>Pseudomonadati</taxon>
        <taxon>Bacteroidota</taxon>
        <taxon>Flavobacteriia</taxon>
        <taxon>Flavobacteriales</taxon>
        <taxon>Flavobacteriaceae</taxon>
        <taxon>Halomarinibacterium</taxon>
    </lineage>
</organism>
<dbReference type="Pfam" id="PF04241">
    <property type="entry name" value="DUF423"/>
    <property type="match status" value="1"/>
</dbReference>
<evidence type="ECO:0000256" key="3">
    <source>
        <dbReference type="ARBA" id="ARBA00022692"/>
    </source>
</evidence>
<evidence type="ECO:0000256" key="4">
    <source>
        <dbReference type="ARBA" id="ARBA00022989"/>
    </source>
</evidence>
<proteinExistence type="inferred from homology"/>
<dbReference type="RefSeq" id="WP_219051021.1">
    <property type="nucleotide sequence ID" value="NZ_JAHWDP010000001.1"/>
</dbReference>
<dbReference type="InterPro" id="IPR006696">
    <property type="entry name" value="DUF423"/>
</dbReference>
<feature type="transmembrane region" description="Helical" evidence="6">
    <location>
        <begin position="103"/>
        <end position="124"/>
    </location>
</feature>
<comment type="similarity">
    <text evidence="2">Belongs to the UPF0382 family.</text>
</comment>
<gene>
    <name evidence="7" type="ORF">KXJ69_02730</name>
</gene>
<feature type="transmembrane region" description="Helical" evidence="6">
    <location>
        <begin position="47"/>
        <end position="65"/>
    </location>
</feature>
<keyword evidence="4 6" id="KW-1133">Transmembrane helix</keyword>
<reference evidence="7" key="1">
    <citation type="submission" date="2021-07" db="EMBL/GenBank/DDBJ databases">
        <title>Aureisphaera sp. CAU 1614 isolated from sea sediment.</title>
        <authorList>
            <person name="Kim W."/>
        </authorList>
    </citation>
    <scope>NUCLEOTIDE SEQUENCE</scope>
    <source>
        <strain evidence="7">CAU 1614</strain>
    </source>
</reference>
<dbReference type="Proteomes" id="UP001138686">
    <property type="component" value="Unassembled WGS sequence"/>
</dbReference>
<accession>A0A9X1FNP9</accession>
<dbReference type="EMBL" id="JAHWDP010000001">
    <property type="protein sequence ID" value="MBW2937002.1"/>
    <property type="molecule type" value="Genomic_DNA"/>
</dbReference>
<comment type="subcellular location">
    <subcellularLocation>
        <location evidence="1">Membrane</location>
        <topology evidence="1">Multi-pass membrane protein</topology>
    </subcellularLocation>
</comment>
<evidence type="ECO:0000256" key="1">
    <source>
        <dbReference type="ARBA" id="ARBA00004141"/>
    </source>
</evidence>
<evidence type="ECO:0000313" key="8">
    <source>
        <dbReference type="Proteomes" id="UP001138686"/>
    </source>
</evidence>
<dbReference type="GO" id="GO:0005886">
    <property type="term" value="C:plasma membrane"/>
    <property type="evidence" value="ECO:0007669"/>
    <property type="project" value="TreeGrafter"/>
</dbReference>
<sequence length="130" mass="14467">MNNFDKKILITATLLAAITIAIGAFGAHGLKNLVDEASIRSFETGVRYQMYHVIALVIIGFAGGISESTRQWVFRFFILGILLFSGSIYLLTLKEFIPFNSKFLGPITPVGGLFFIMGWLRLCYGIIKIK</sequence>
<keyword evidence="8" id="KW-1185">Reference proteome</keyword>
<protein>
    <submittedName>
        <fullName evidence="7">DUF423 domain-containing protein</fullName>
    </submittedName>
</protein>
<feature type="transmembrane region" description="Helical" evidence="6">
    <location>
        <begin position="72"/>
        <end position="91"/>
    </location>
</feature>
<keyword evidence="5 6" id="KW-0472">Membrane</keyword>
<evidence type="ECO:0000313" key="7">
    <source>
        <dbReference type="EMBL" id="MBW2937002.1"/>
    </source>
</evidence>
<evidence type="ECO:0000256" key="6">
    <source>
        <dbReference type="SAM" id="Phobius"/>
    </source>
</evidence>
<dbReference type="PANTHER" id="PTHR43461:SF1">
    <property type="entry name" value="TRANSMEMBRANE PROTEIN 256"/>
    <property type="match status" value="1"/>
</dbReference>
<dbReference type="PANTHER" id="PTHR43461">
    <property type="entry name" value="TRANSMEMBRANE PROTEIN 256"/>
    <property type="match status" value="1"/>
</dbReference>
<name>A0A9X1FNP9_9FLAO</name>
<comment type="caution">
    <text evidence="7">The sequence shown here is derived from an EMBL/GenBank/DDBJ whole genome shotgun (WGS) entry which is preliminary data.</text>
</comment>